<accession>W8KJD0</accession>
<dbReference type="KEGG" id="hhc:M911_12895"/>
<reference evidence="2" key="2">
    <citation type="submission" date="2014-02" db="EMBL/GenBank/DDBJ databases">
        <title>Draft Genome Sequence of extremely halophilic bacteria Halorhodospira halochloris.</title>
        <authorList>
            <person name="Singh K.S."/>
        </authorList>
    </citation>
    <scope>NUCLEOTIDE SEQUENCE [LARGE SCALE GENOMIC DNA]</scope>
    <source>
        <strain evidence="2">A</strain>
    </source>
</reference>
<name>W8KJD0_9GAMM</name>
<evidence type="ECO:0000313" key="1">
    <source>
        <dbReference type="EMBL" id="AHK79904.1"/>
    </source>
</evidence>
<proteinExistence type="predicted"/>
<protein>
    <submittedName>
        <fullName evidence="1">Uncharacterized protein</fullName>
    </submittedName>
</protein>
<gene>
    <name evidence="1" type="ORF">M911_12895</name>
</gene>
<keyword evidence="2" id="KW-1185">Reference proteome</keyword>
<organism evidence="1 2">
    <name type="scientific">Ectothiorhodospira haloalkaliphila</name>
    <dbReference type="NCBI Taxonomy" id="421628"/>
    <lineage>
        <taxon>Bacteria</taxon>
        <taxon>Pseudomonadati</taxon>
        <taxon>Pseudomonadota</taxon>
        <taxon>Gammaproteobacteria</taxon>
        <taxon>Chromatiales</taxon>
        <taxon>Ectothiorhodospiraceae</taxon>
        <taxon>Ectothiorhodospira</taxon>
    </lineage>
</organism>
<dbReference type="EMBL" id="CP007268">
    <property type="protein sequence ID" value="AHK79904.1"/>
    <property type="molecule type" value="Genomic_DNA"/>
</dbReference>
<evidence type="ECO:0000313" key="2">
    <source>
        <dbReference type="Proteomes" id="UP000019442"/>
    </source>
</evidence>
<reference evidence="1 2" key="1">
    <citation type="journal article" date="2014" name="J Genomics">
        <title>Draft Genome Sequence of the Extremely Halophilic Phototrophic Purple Sulfur Bacterium Halorhodospira halochloris.</title>
        <authorList>
            <person name="Singh K.S."/>
            <person name="Kirksey J."/>
            <person name="Hoff W.D."/>
            <person name="Deole R."/>
        </authorList>
    </citation>
    <scope>NUCLEOTIDE SEQUENCE [LARGE SCALE GENOMIC DNA]</scope>
    <source>
        <strain evidence="1 2">A</strain>
    </source>
</reference>
<dbReference type="Gene3D" id="3.90.1010.20">
    <property type="match status" value="1"/>
</dbReference>
<dbReference type="HOGENOM" id="CLU_1813094_0_0_6"/>
<dbReference type="Proteomes" id="UP000019442">
    <property type="component" value="Chromosome"/>
</dbReference>
<dbReference type="AlphaFoldDB" id="W8KJD0"/>
<sequence length="142" mass="15627">MIIALPFMLAGCWGPETGEQAPVYEDGTYRGGFFDRDQIQVGVQLTLENNRVTAAGFRQLAYGGTDYRLAEEGLPLGIADQYRELLDHMLGKDINEVIPELYSPGEVVTENAEVDGFTSATIRSSKVISAIRDALNRGVYSY</sequence>